<feature type="domain" description="Large ribosomal subunit protein uL5 C-terminal" evidence="8">
    <location>
        <begin position="87"/>
        <end position="178"/>
    </location>
</feature>
<evidence type="ECO:0000256" key="4">
    <source>
        <dbReference type="ARBA" id="ARBA00035245"/>
    </source>
</evidence>
<dbReference type="GO" id="GO:0005840">
    <property type="term" value="C:ribosome"/>
    <property type="evidence" value="ECO:0007669"/>
    <property type="project" value="UniProtKB-KW"/>
</dbReference>
<evidence type="ECO:0000313" key="9">
    <source>
        <dbReference type="EMBL" id="OGG47565.1"/>
    </source>
</evidence>
<comment type="caution">
    <text evidence="9">The sequence shown here is derived from an EMBL/GenBank/DDBJ whole genome shotgun (WGS) entry which is preliminary data.</text>
</comment>
<keyword evidence="2 6" id="KW-0689">Ribosomal protein</keyword>
<proteinExistence type="inferred from homology"/>
<reference evidence="9 10" key="1">
    <citation type="journal article" date="2016" name="Nat. Commun.">
        <title>Thousands of microbial genomes shed light on interconnected biogeochemical processes in an aquifer system.</title>
        <authorList>
            <person name="Anantharaman K."/>
            <person name="Brown C.T."/>
            <person name="Hug L.A."/>
            <person name="Sharon I."/>
            <person name="Castelle C.J."/>
            <person name="Probst A.J."/>
            <person name="Thomas B.C."/>
            <person name="Singh A."/>
            <person name="Wilkins M.J."/>
            <person name="Karaoz U."/>
            <person name="Brodie E.L."/>
            <person name="Williams K.H."/>
            <person name="Hubbard S.S."/>
            <person name="Banfield J.F."/>
        </authorList>
    </citation>
    <scope>NUCLEOTIDE SEQUENCE [LARGE SCALE GENOMIC DNA]</scope>
</reference>
<dbReference type="GO" id="GO:0006412">
    <property type="term" value="P:translation"/>
    <property type="evidence" value="ECO:0007669"/>
    <property type="project" value="InterPro"/>
</dbReference>
<dbReference type="NCBIfam" id="NF000585">
    <property type="entry name" value="PRK00010.1"/>
    <property type="match status" value="1"/>
</dbReference>
<dbReference type="EMBL" id="MFKQ01000006">
    <property type="protein sequence ID" value="OGG47565.1"/>
    <property type="molecule type" value="Genomic_DNA"/>
</dbReference>
<evidence type="ECO:0000256" key="5">
    <source>
        <dbReference type="ARBA" id="ARBA00035461"/>
    </source>
</evidence>
<organism evidence="9 10">
    <name type="scientific">Candidatus Kaiserbacteria bacterium RIFCSPHIGHO2_01_FULL_49_13</name>
    <dbReference type="NCBI Taxonomy" id="1798477"/>
    <lineage>
        <taxon>Bacteria</taxon>
        <taxon>Candidatus Kaiseribacteriota</taxon>
    </lineage>
</organism>
<dbReference type="InterPro" id="IPR020930">
    <property type="entry name" value="Ribosomal_uL5_bac-type"/>
</dbReference>
<dbReference type="AlphaFoldDB" id="A0A1F6CEB5"/>
<dbReference type="InterPro" id="IPR022803">
    <property type="entry name" value="Ribosomal_uL5_dom_sf"/>
</dbReference>
<comment type="similarity">
    <text evidence="1 6">Belongs to the universal ribosomal protein uL5 family.</text>
</comment>
<dbReference type="Pfam" id="PF00281">
    <property type="entry name" value="Ribosomal_L5"/>
    <property type="match status" value="1"/>
</dbReference>
<dbReference type="PIRSF" id="PIRSF002161">
    <property type="entry name" value="Ribosomal_L5"/>
    <property type="match status" value="1"/>
</dbReference>
<dbReference type="SUPFAM" id="SSF55282">
    <property type="entry name" value="RL5-like"/>
    <property type="match status" value="1"/>
</dbReference>
<dbReference type="GO" id="GO:1990904">
    <property type="term" value="C:ribonucleoprotein complex"/>
    <property type="evidence" value="ECO:0007669"/>
    <property type="project" value="UniProtKB-KW"/>
</dbReference>
<sequence>MATLTQITKGREKNAFSKMKDDFSYRNIMQTPRLVKAVVSTGVGKNRDKKRQELIADRLAKIAGQKAAPRGAKKSIATFKVRQGDIVGFQITLRGKRMQDFLDKLLHVALPRTKDFRGISPNAIDEMGNLTIGVKEHTIFPETADEDLKDVFGFAVTIVTTARDKKTARAFFETLGVPLKKN</sequence>
<dbReference type="Pfam" id="PF00673">
    <property type="entry name" value="Ribosomal_L5_C"/>
    <property type="match status" value="1"/>
</dbReference>
<dbReference type="InterPro" id="IPR031310">
    <property type="entry name" value="Ribosomal_uL5_N"/>
</dbReference>
<dbReference type="InterPro" id="IPR002132">
    <property type="entry name" value="Ribosomal_uL5"/>
</dbReference>
<evidence type="ECO:0000256" key="2">
    <source>
        <dbReference type="ARBA" id="ARBA00022980"/>
    </source>
</evidence>
<gene>
    <name evidence="9" type="ORF">A2671_01760</name>
</gene>
<protein>
    <recommendedName>
        <fullName evidence="4">Large ribosomal subunit protein uL5</fullName>
    </recommendedName>
    <alternativeName>
        <fullName evidence="5">50S ribosomal protein L5</fullName>
    </alternativeName>
</protein>
<evidence type="ECO:0000259" key="8">
    <source>
        <dbReference type="Pfam" id="PF00673"/>
    </source>
</evidence>
<dbReference type="GO" id="GO:0003735">
    <property type="term" value="F:structural constituent of ribosome"/>
    <property type="evidence" value="ECO:0007669"/>
    <property type="project" value="InterPro"/>
</dbReference>
<evidence type="ECO:0000256" key="6">
    <source>
        <dbReference type="RuleBase" id="RU003930"/>
    </source>
</evidence>
<dbReference type="FunFam" id="3.30.1440.10:FF:000001">
    <property type="entry name" value="50S ribosomal protein L5"/>
    <property type="match status" value="1"/>
</dbReference>
<evidence type="ECO:0000259" key="7">
    <source>
        <dbReference type="Pfam" id="PF00281"/>
    </source>
</evidence>
<feature type="domain" description="Large ribosomal subunit protein uL5 N-terminal" evidence="7">
    <location>
        <begin position="27"/>
        <end position="82"/>
    </location>
</feature>
<dbReference type="PANTHER" id="PTHR11994">
    <property type="entry name" value="60S RIBOSOMAL PROTEIN L11-RELATED"/>
    <property type="match status" value="1"/>
</dbReference>
<evidence type="ECO:0000256" key="3">
    <source>
        <dbReference type="ARBA" id="ARBA00023274"/>
    </source>
</evidence>
<evidence type="ECO:0000256" key="1">
    <source>
        <dbReference type="ARBA" id="ARBA00008553"/>
    </source>
</evidence>
<dbReference type="Gene3D" id="3.30.1440.10">
    <property type="match status" value="1"/>
</dbReference>
<dbReference type="Proteomes" id="UP000178344">
    <property type="component" value="Unassembled WGS sequence"/>
</dbReference>
<name>A0A1F6CEB5_9BACT</name>
<dbReference type="InterPro" id="IPR031309">
    <property type="entry name" value="Ribosomal_uL5_C"/>
</dbReference>
<keyword evidence="3 6" id="KW-0687">Ribonucleoprotein</keyword>
<evidence type="ECO:0000313" key="10">
    <source>
        <dbReference type="Proteomes" id="UP000178344"/>
    </source>
</evidence>
<accession>A0A1F6CEB5</accession>